<dbReference type="Gene3D" id="3.90.1150.10">
    <property type="entry name" value="Aspartate Aminotransferase, domain 1"/>
    <property type="match status" value="1"/>
</dbReference>
<dbReference type="GO" id="GO:0004069">
    <property type="term" value="F:L-aspartate:2-oxoglutarate aminotransferase activity"/>
    <property type="evidence" value="ECO:0007669"/>
    <property type="project" value="UniProtKB-EC"/>
</dbReference>
<dbReference type="GO" id="GO:1901605">
    <property type="term" value="P:alpha-amino acid metabolic process"/>
    <property type="evidence" value="ECO:0007669"/>
    <property type="project" value="TreeGrafter"/>
</dbReference>
<dbReference type="PANTHER" id="PTHR42790">
    <property type="entry name" value="AMINOTRANSFERASE"/>
    <property type="match status" value="1"/>
</dbReference>
<dbReference type="InterPro" id="IPR015422">
    <property type="entry name" value="PyrdxlP-dep_Trfase_small"/>
</dbReference>
<evidence type="ECO:0000256" key="2">
    <source>
        <dbReference type="ARBA" id="ARBA00007441"/>
    </source>
</evidence>
<dbReference type="EC" id="2.6.1.1" evidence="8"/>
<feature type="domain" description="Aminotransferase class I/classII large" evidence="7">
    <location>
        <begin position="55"/>
        <end position="390"/>
    </location>
</feature>
<dbReference type="InterPro" id="IPR004839">
    <property type="entry name" value="Aminotransferase_I/II_large"/>
</dbReference>
<dbReference type="GO" id="GO:0030170">
    <property type="term" value="F:pyridoxal phosphate binding"/>
    <property type="evidence" value="ECO:0007669"/>
    <property type="project" value="InterPro"/>
</dbReference>
<reference evidence="8 9" key="1">
    <citation type="submission" date="2014-05" db="EMBL/GenBank/DDBJ databases">
        <title>ATOL: Assembling a taxonomically balanced genome-scale reconstruction of the evolutionary history of the Enterobacteriaceae.</title>
        <authorList>
            <person name="Plunkett G.III."/>
            <person name="Neeno-Eckwall E.C."/>
            <person name="Glasner J.D."/>
            <person name="Perna N.T."/>
        </authorList>
    </citation>
    <scope>NUCLEOTIDE SEQUENCE [LARGE SCALE GENOMIC DNA]</scope>
    <source>
        <strain evidence="8 9">ATCC 33320</strain>
    </source>
</reference>
<dbReference type="PANTHER" id="PTHR42790:SF19">
    <property type="entry name" value="KYNURENINE_ALPHA-AMINOADIPATE AMINOTRANSFERASE, MITOCHONDRIAL"/>
    <property type="match status" value="1"/>
</dbReference>
<keyword evidence="4 8" id="KW-0032">Aminotransferase</keyword>
<dbReference type="InterPro" id="IPR015424">
    <property type="entry name" value="PyrdxlP-dep_Trfase"/>
</dbReference>
<name>A0A085G459_9ENTR</name>
<dbReference type="InterPro" id="IPR015421">
    <property type="entry name" value="PyrdxlP-dep_Trfase_major"/>
</dbReference>
<comment type="subunit">
    <text evidence="3">Homodimer.</text>
</comment>
<evidence type="ECO:0000256" key="3">
    <source>
        <dbReference type="ARBA" id="ARBA00011738"/>
    </source>
</evidence>
<dbReference type="InterPro" id="IPR050859">
    <property type="entry name" value="Class-I_PLP-dep_aminotransf"/>
</dbReference>
<dbReference type="Gene3D" id="3.40.640.10">
    <property type="entry name" value="Type I PLP-dependent aspartate aminotransferase-like (Major domain)"/>
    <property type="match status" value="1"/>
</dbReference>
<evidence type="ECO:0000313" key="8">
    <source>
        <dbReference type="EMBL" id="KFC78504.1"/>
    </source>
</evidence>
<accession>A0A085G459</accession>
<evidence type="ECO:0000256" key="1">
    <source>
        <dbReference type="ARBA" id="ARBA00001933"/>
    </source>
</evidence>
<dbReference type="Pfam" id="PF00155">
    <property type="entry name" value="Aminotran_1_2"/>
    <property type="match status" value="1"/>
</dbReference>
<gene>
    <name evidence="8" type="ORF">GBAG_3277</name>
</gene>
<comment type="cofactor">
    <cofactor evidence="1">
        <name>pyridoxal 5'-phosphate</name>
        <dbReference type="ChEBI" id="CHEBI:597326"/>
    </cofactor>
</comment>
<sequence>MSNSSHLAHRIQALQPSAIRELLKHSKMPGVISLAGGIPSSELFDKEGLGIATQKVVAENFNDAFQYGLTEGTVELRQQLVELCQQRGIATTSEQLLITSGSQQALDLLMRALVNPGDVFVVERPTYLATLQILSLNEADVKSVGSDEHGMIVDELEELLKTTRIKGVYIVPTFGNPSGTTLSASRREQLVKLAEEHHFVIVEDDPYGAISFTDTREKTLLQVATERGSQENVVYTSTFSKILAPGLRVGWIVLPEWMKQKVAIIKQATDLHANSFTQSLVSAYLTLDRLDPQIELIREAYKKKCLSLSKYLHQELNEHITFNQPQGGMFLWASFRYEFDTTRWLQQTLEKGVVYVPGEFFFSDNADKKTLRFSYATATEEQLYEAVQRLKAAL</sequence>
<proteinExistence type="inferred from homology"/>
<comment type="caution">
    <text evidence="8">The sequence shown here is derived from an EMBL/GenBank/DDBJ whole genome shotgun (WGS) entry which is preliminary data.</text>
</comment>
<dbReference type="Proteomes" id="UP000028653">
    <property type="component" value="Unassembled WGS sequence"/>
</dbReference>
<evidence type="ECO:0000259" key="7">
    <source>
        <dbReference type="Pfam" id="PF00155"/>
    </source>
</evidence>
<dbReference type="SUPFAM" id="SSF53383">
    <property type="entry name" value="PLP-dependent transferases"/>
    <property type="match status" value="1"/>
</dbReference>
<organism evidence="8 9">
    <name type="scientific">Buttiauxella agrestis ATCC 33320</name>
    <dbReference type="NCBI Taxonomy" id="1006004"/>
    <lineage>
        <taxon>Bacteria</taxon>
        <taxon>Pseudomonadati</taxon>
        <taxon>Pseudomonadota</taxon>
        <taxon>Gammaproteobacteria</taxon>
        <taxon>Enterobacterales</taxon>
        <taxon>Enterobacteriaceae</taxon>
        <taxon>Buttiauxella</taxon>
    </lineage>
</organism>
<keyword evidence="5 8" id="KW-0808">Transferase</keyword>
<dbReference type="OrthoDB" id="9804020at2"/>
<dbReference type="EMBL" id="JMPI01000057">
    <property type="protein sequence ID" value="KFC78504.1"/>
    <property type="molecule type" value="Genomic_DNA"/>
</dbReference>
<keyword evidence="6" id="KW-0663">Pyridoxal phosphate</keyword>
<protein>
    <submittedName>
        <fullName evidence="8">Aminotransferase</fullName>
        <ecNumber evidence="8">2.6.1.1</ecNumber>
    </submittedName>
</protein>
<dbReference type="STRING" id="1006004.GBAG_3277"/>
<dbReference type="CDD" id="cd00609">
    <property type="entry name" value="AAT_like"/>
    <property type="match status" value="1"/>
</dbReference>
<dbReference type="AlphaFoldDB" id="A0A085G459"/>
<dbReference type="FunFam" id="3.40.640.10:FF:000053">
    <property type="entry name" value="Aminotransferase, class I"/>
    <property type="match status" value="1"/>
</dbReference>
<evidence type="ECO:0000256" key="5">
    <source>
        <dbReference type="ARBA" id="ARBA00022679"/>
    </source>
</evidence>
<keyword evidence="9" id="KW-1185">Reference proteome</keyword>
<dbReference type="eggNOG" id="COG1167">
    <property type="taxonomic scope" value="Bacteria"/>
</dbReference>
<evidence type="ECO:0000313" key="9">
    <source>
        <dbReference type="Proteomes" id="UP000028653"/>
    </source>
</evidence>
<evidence type="ECO:0000256" key="4">
    <source>
        <dbReference type="ARBA" id="ARBA00022576"/>
    </source>
</evidence>
<comment type="similarity">
    <text evidence="2">Belongs to the class-I pyridoxal-phosphate-dependent aminotransferase family.</text>
</comment>
<dbReference type="RefSeq" id="WP_034498026.1">
    <property type="nucleotide sequence ID" value="NZ_JMPI01000057.1"/>
</dbReference>
<evidence type="ECO:0000256" key="6">
    <source>
        <dbReference type="ARBA" id="ARBA00022898"/>
    </source>
</evidence>